<dbReference type="OrthoDB" id="270284at2759"/>
<organism evidence="3 4">
    <name type="scientific">Agrocybe chaxingu</name>
    <dbReference type="NCBI Taxonomy" id="84603"/>
    <lineage>
        <taxon>Eukaryota</taxon>
        <taxon>Fungi</taxon>
        <taxon>Dikarya</taxon>
        <taxon>Basidiomycota</taxon>
        <taxon>Agaricomycotina</taxon>
        <taxon>Agaricomycetes</taxon>
        <taxon>Agaricomycetidae</taxon>
        <taxon>Agaricales</taxon>
        <taxon>Agaricineae</taxon>
        <taxon>Strophariaceae</taxon>
        <taxon>Agrocybe</taxon>
    </lineage>
</organism>
<dbReference type="Proteomes" id="UP001148786">
    <property type="component" value="Unassembled WGS sequence"/>
</dbReference>
<evidence type="ECO:0000313" key="3">
    <source>
        <dbReference type="EMBL" id="KAJ3514985.1"/>
    </source>
</evidence>
<dbReference type="PANTHER" id="PTHR13349:SF2">
    <property type="entry name" value="TRANSLATION MACHINERY-ASSOCIATED PROTEIN 16"/>
    <property type="match status" value="1"/>
</dbReference>
<evidence type="ECO:0000313" key="4">
    <source>
        <dbReference type="Proteomes" id="UP001148786"/>
    </source>
</evidence>
<sequence length="201" mass="22833">MAPTGTGKSTASSKPKKEKVFHPASRKAGQLARHAIRKGRLGNLASKRTHKENSLVDLYGFFYHALPEEGVLSLEDLHHIINDVWLTRYDDELESERAARRKGRPKSVKEVKLEELKLREADVYRTGMEVIDLTHPPTVELLRRWDQKEIAFIQMLRFIRVFSPDTTLVVLSRPGKHCTITESAKHAIDADAMDVSEEALP</sequence>
<reference evidence="3" key="1">
    <citation type="submission" date="2022-07" db="EMBL/GenBank/DDBJ databases">
        <title>Genome Sequence of Agrocybe chaxingu.</title>
        <authorList>
            <person name="Buettner E."/>
        </authorList>
    </citation>
    <scope>NUCLEOTIDE SEQUENCE</scope>
    <source>
        <strain evidence="3">MP-N11</strain>
    </source>
</reference>
<dbReference type="EMBL" id="JANKHO010000118">
    <property type="protein sequence ID" value="KAJ3514985.1"/>
    <property type="molecule type" value="Genomic_DNA"/>
</dbReference>
<evidence type="ECO:0008006" key="5">
    <source>
        <dbReference type="Google" id="ProtNLM"/>
    </source>
</evidence>
<proteinExistence type="inferred from homology"/>
<name>A0A9W8K7D1_9AGAR</name>
<comment type="caution">
    <text evidence="3">The sequence shown here is derived from an EMBL/GenBank/DDBJ whole genome shotgun (WGS) entry which is preliminary data.</text>
</comment>
<dbReference type="PANTHER" id="PTHR13349">
    <property type="entry name" value="TRANSLATION MACHINERY-ASSOCIATED PROTEIN 16"/>
    <property type="match status" value="1"/>
</dbReference>
<evidence type="ECO:0000256" key="2">
    <source>
        <dbReference type="SAM" id="MobiDB-lite"/>
    </source>
</evidence>
<comment type="similarity">
    <text evidence="1">Belongs to the TMA16 family.</text>
</comment>
<gene>
    <name evidence="3" type="ORF">NLJ89_g2042</name>
</gene>
<dbReference type="AlphaFoldDB" id="A0A9W8K7D1"/>
<dbReference type="InterPro" id="IPR021346">
    <property type="entry name" value="Tma16"/>
</dbReference>
<dbReference type="Pfam" id="PF11176">
    <property type="entry name" value="Tma16"/>
    <property type="match status" value="1"/>
</dbReference>
<keyword evidence="4" id="KW-1185">Reference proteome</keyword>
<accession>A0A9W8K7D1</accession>
<evidence type="ECO:0000256" key="1">
    <source>
        <dbReference type="ARBA" id="ARBA00034127"/>
    </source>
</evidence>
<feature type="compositionally biased region" description="Polar residues" evidence="2">
    <location>
        <begin position="1"/>
        <end position="13"/>
    </location>
</feature>
<dbReference type="Gene3D" id="1.20.1440.170">
    <property type="entry name" value="Translation machinery-associated protein 16-like"/>
    <property type="match status" value="1"/>
</dbReference>
<protein>
    <recommendedName>
        <fullName evidence="5">Translation machinery-associated protein 16</fullName>
    </recommendedName>
</protein>
<feature type="region of interest" description="Disordered" evidence="2">
    <location>
        <begin position="1"/>
        <end position="29"/>
    </location>
</feature>
<dbReference type="InterPro" id="IPR038356">
    <property type="entry name" value="Tma16_sf"/>
</dbReference>
<dbReference type="GO" id="GO:0005634">
    <property type="term" value="C:nucleus"/>
    <property type="evidence" value="ECO:0007669"/>
    <property type="project" value="TreeGrafter"/>
</dbReference>